<dbReference type="Proteomes" id="UP001500822">
    <property type="component" value="Unassembled WGS sequence"/>
</dbReference>
<dbReference type="RefSeq" id="WP_345312324.1">
    <property type="nucleotide sequence ID" value="NZ_BAABIE010000002.1"/>
</dbReference>
<evidence type="ECO:0000313" key="4">
    <source>
        <dbReference type="Proteomes" id="UP001500822"/>
    </source>
</evidence>
<organism evidence="3 4">
    <name type="scientific">Gordonia alkaliphila</name>
    <dbReference type="NCBI Taxonomy" id="1053547"/>
    <lineage>
        <taxon>Bacteria</taxon>
        <taxon>Bacillati</taxon>
        <taxon>Actinomycetota</taxon>
        <taxon>Actinomycetes</taxon>
        <taxon>Mycobacteriales</taxon>
        <taxon>Gordoniaceae</taxon>
        <taxon>Gordonia</taxon>
    </lineage>
</organism>
<protein>
    <recommendedName>
        <fullName evidence="2">HNH nuclease domain-containing protein</fullName>
    </recommendedName>
</protein>
<dbReference type="Pfam" id="PF02720">
    <property type="entry name" value="DUF222"/>
    <property type="match status" value="1"/>
</dbReference>
<evidence type="ECO:0000256" key="1">
    <source>
        <dbReference type="SAM" id="MobiDB-lite"/>
    </source>
</evidence>
<dbReference type="InterPro" id="IPR003615">
    <property type="entry name" value="HNH_nuc"/>
</dbReference>
<comment type="caution">
    <text evidence="3">The sequence shown here is derived from an EMBL/GenBank/DDBJ whole genome shotgun (WGS) entry which is preliminary data.</text>
</comment>
<keyword evidence="4" id="KW-1185">Reference proteome</keyword>
<evidence type="ECO:0000313" key="3">
    <source>
        <dbReference type="EMBL" id="GAA4740205.1"/>
    </source>
</evidence>
<dbReference type="InterPro" id="IPR003870">
    <property type="entry name" value="DUF222"/>
</dbReference>
<dbReference type="SMART" id="SM00507">
    <property type="entry name" value="HNHc"/>
    <property type="match status" value="1"/>
</dbReference>
<accession>A0ABP8YYV4</accession>
<dbReference type="EMBL" id="BAABIE010000002">
    <property type="protein sequence ID" value="GAA4740205.1"/>
    <property type="molecule type" value="Genomic_DNA"/>
</dbReference>
<name>A0ABP8YYV4_9ACTN</name>
<reference evidence="4" key="1">
    <citation type="journal article" date="2019" name="Int. J. Syst. Evol. Microbiol.">
        <title>The Global Catalogue of Microorganisms (GCM) 10K type strain sequencing project: providing services to taxonomists for standard genome sequencing and annotation.</title>
        <authorList>
            <consortium name="The Broad Institute Genomics Platform"/>
            <consortium name="The Broad Institute Genome Sequencing Center for Infectious Disease"/>
            <person name="Wu L."/>
            <person name="Ma J."/>
        </authorList>
    </citation>
    <scope>NUCLEOTIDE SEQUENCE [LARGE SCALE GENOMIC DNA]</scope>
    <source>
        <strain evidence="4">JCM 18077</strain>
    </source>
</reference>
<dbReference type="CDD" id="cd00085">
    <property type="entry name" value="HNHc"/>
    <property type="match status" value="1"/>
</dbReference>
<evidence type="ECO:0000259" key="2">
    <source>
        <dbReference type="SMART" id="SM00507"/>
    </source>
</evidence>
<gene>
    <name evidence="3" type="ORF">GCM10023217_05210</name>
</gene>
<feature type="domain" description="HNH nuclease" evidence="2">
    <location>
        <begin position="365"/>
        <end position="417"/>
    </location>
</feature>
<proteinExistence type="predicted"/>
<feature type="region of interest" description="Disordered" evidence="1">
    <location>
        <begin position="232"/>
        <end position="253"/>
    </location>
</feature>
<sequence>MDAAVLTDFTDLLSDDLTVGVATGTESAGGLAHFLAHLRAVTDDRELLALAAAFLRLRNVVDHGLAALCAGIEGVGLPARKHVRSGAAILTALDAAPAVAYRAARLAKAMTDEGSGPVTRGMRDGALSAEKADAVVTGLAHVTDRVDLSAEKRARVVSSLLVQTTPALVKEKARALAIKFAPADPAASGQVPVAERDDLNEMTMDRTDDGRLAVTLDLDALAAEELWAALDPLTRPVPEPDGSEDKRSAKRRRADAMTQVVRTYLSHSDRPESGGVLPHVTLSVPAAVIVNGQSIDSAAGVGPGRVVRIPFSDVEAQVPWLGFAGPISARTAELIMCEASVAVALLDGEGVPLNVGREKRLFTPGIRKALVLRDRGCAFPGCGLPPSWCDAHHAEHWEHGGQTCLDNGVLLCRRHHMLIHHSGWEVFIGHDRRPWFVPPADPDHPRRRREAIPSNARRTLTLLPGAA</sequence>